<proteinExistence type="predicted"/>
<evidence type="ECO:0000259" key="1">
    <source>
        <dbReference type="Pfam" id="PF12682"/>
    </source>
</evidence>
<dbReference type="STRING" id="66851.MBORA_11380"/>
<organism evidence="2 3">
    <name type="scientific">Methanobrevibacter oralis</name>
    <dbReference type="NCBI Taxonomy" id="66851"/>
    <lineage>
        <taxon>Archaea</taxon>
        <taxon>Methanobacteriati</taxon>
        <taxon>Methanobacteriota</taxon>
        <taxon>Methanomada group</taxon>
        <taxon>Methanobacteria</taxon>
        <taxon>Methanobacteriales</taxon>
        <taxon>Methanobacteriaceae</taxon>
        <taxon>Methanobrevibacter</taxon>
    </lineage>
</organism>
<dbReference type="SUPFAM" id="SSF52218">
    <property type="entry name" value="Flavoproteins"/>
    <property type="match status" value="1"/>
</dbReference>
<dbReference type="Proteomes" id="UP000077428">
    <property type="component" value="Unassembled WGS sequence"/>
</dbReference>
<name>A0A166ARL5_METOA</name>
<dbReference type="Pfam" id="PF12682">
    <property type="entry name" value="Flavodoxin_4"/>
    <property type="match status" value="1"/>
</dbReference>
<evidence type="ECO:0000313" key="3">
    <source>
        <dbReference type="Proteomes" id="UP000077428"/>
    </source>
</evidence>
<comment type="caution">
    <text evidence="2">The sequence shown here is derived from an EMBL/GenBank/DDBJ whole genome shotgun (WGS) entry which is preliminary data.</text>
</comment>
<keyword evidence="3" id="KW-1185">Reference proteome</keyword>
<sequence>MKTLVVYYSRSNVTRKIAEMIREKLDCDIEEITDAGKYGGKIGYMKGGFDATTGKTTKINEITKNPSDYDLVIVGTPIWASNMATPVYSYLIKYSDQINDIAPFCTCISGGYEKTLEKIKEITKKQPKSEMYLTRKDIKNPIEKINNFIEKI</sequence>
<dbReference type="InterPro" id="IPR029039">
    <property type="entry name" value="Flavoprotein-like_sf"/>
</dbReference>
<reference evidence="3" key="1">
    <citation type="journal article" date="2016" name="Genome Announc.">
        <title>Draft Genome Sequences of Methanobrevibacter curvatus DSM11111, Methanobrevibacter cuticularis DSM11139, Methanobrevibacter filiformis DSM11501, and Methanobrevibacter oralis DSM7256.</title>
        <authorList>
            <person name="Poehlein A."/>
            <person name="Seedorf H."/>
        </authorList>
    </citation>
    <scope>NUCLEOTIDE SEQUENCE [LARGE SCALE GENOMIC DNA]</scope>
    <source>
        <strain evidence="3">DSM 7256 / JCM 30027 / ZR</strain>
    </source>
</reference>
<dbReference type="PANTHER" id="PTHR39201:SF1">
    <property type="entry name" value="FLAVODOXIN-LIKE DOMAIN-CONTAINING PROTEIN"/>
    <property type="match status" value="1"/>
</dbReference>
<dbReference type="PATRIC" id="fig|66851.6.peg.1240"/>
<dbReference type="OrthoDB" id="73155at2157"/>
<accession>A0A166ARL5</accession>
<feature type="domain" description="Flavodoxin-like" evidence="1">
    <location>
        <begin position="2"/>
        <end position="124"/>
    </location>
</feature>
<dbReference type="EMBL" id="LWMU01000070">
    <property type="protein sequence ID" value="KZX12384.1"/>
    <property type="molecule type" value="Genomic_DNA"/>
</dbReference>
<dbReference type="GO" id="GO:0010181">
    <property type="term" value="F:FMN binding"/>
    <property type="evidence" value="ECO:0007669"/>
    <property type="project" value="InterPro"/>
</dbReference>
<dbReference type="RefSeq" id="WP_042694118.1">
    <property type="nucleotide sequence ID" value="NZ_CABMAB010000034.1"/>
</dbReference>
<dbReference type="PANTHER" id="PTHR39201">
    <property type="entry name" value="EXPORTED PROTEIN-RELATED"/>
    <property type="match status" value="1"/>
</dbReference>
<gene>
    <name evidence="2" type="ORF">MBORA_11380</name>
</gene>
<dbReference type="InterPro" id="IPR008254">
    <property type="entry name" value="Flavodoxin/NO_synth"/>
</dbReference>
<protein>
    <submittedName>
        <fullName evidence="2">Flavodoxin</fullName>
    </submittedName>
</protein>
<evidence type="ECO:0000313" key="2">
    <source>
        <dbReference type="EMBL" id="KZX12384.1"/>
    </source>
</evidence>
<dbReference type="AlphaFoldDB" id="A0A166ARL5"/>
<dbReference type="Gene3D" id="3.40.50.360">
    <property type="match status" value="1"/>
</dbReference>